<keyword evidence="1" id="KW-1015">Disulfide bond</keyword>
<dbReference type="GO" id="GO:0006508">
    <property type="term" value="P:proteolysis"/>
    <property type="evidence" value="ECO:0007669"/>
    <property type="project" value="InterPro"/>
</dbReference>
<dbReference type="InterPro" id="IPR043504">
    <property type="entry name" value="Peptidase_S1_PA_chymotrypsin"/>
</dbReference>
<evidence type="ECO:0000259" key="2">
    <source>
        <dbReference type="PROSITE" id="PS50240"/>
    </source>
</evidence>
<evidence type="ECO:0000313" key="3">
    <source>
        <dbReference type="EMBL" id="CAH0105197.1"/>
    </source>
</evidence>
<dbReference type="EMBL" id="CAKKLH010000176">
    <property type="protein sequence ID" value="CAH0105197.1"/>
    <property type="molecule type" value="Genomic_DNA"/>
</dbReference>
<dbReference type="Proteomes" id="UP000789390">
    <property type="component" value="Unassembled WGS sequence"/>
</dbReference>
<feature type="domain" description="Peptidase S1" evidence="2">
    <location>
        <begin position="501"/>
        <end position="618"/>
    </location>
</feature>
<dbReference type="SMART" id="SM00020">
    <property type="entry name" value="Tryp_SPc"/>
    <property type="match status" value="1"/>
</dbReference>
<name>A0A8J2WN54_9CRUS</name>
<dbReference type="PANTHER" id="PTHR24252:SF7">
    <property type="entry name" value="HYALIN"/>
    <property type="match status" value="1"/>
</dbReference>
<gene>
    <name evidence="3" type="ORF">DGAL_LOCUS8211</name>
</gene>
<dbReference type="PROSITE" id="PS00134">
    <property type="entry name" value="TRYPSIN_HIS"/>
    <property type="match status" value="1"/>
</dbReference>
<accession>A0A8J2WN54</accession>
<dbReference type="Pfam" id="PF00089">
    <property type="entry name" value="Trypsin"/>
    <property type="match status" value="1"/>
</dbReference>
<dbReference type="Gene3D" id="2.40.10.10">
    <property type="entry name" value="Trypsin-like serine proteases"/>
    <property type="match status" value="1"/>
</dbReference>
<comment type="caution">
    <text evidence="3">The sequence shown here is derived from an EMBL/GenBank/DDBJ whole genome shotgun (WGS) entry which is preliminary data.</text>
</comment>
<evidence type="ECO:0000256" key="1">
    <source>
        <dbReference type="ARBA" id="ARBA00023157"/>
    </source>
</evidence>
<dbReference type="InterPro" id="IPR009003">
    <property type="entry name" value="Peptidase_S1_PA"/>
</dbReference>
<dbReference type="SUPFAM" id="SSF50494">
    <property type="entry name" value="Trypsin-like serine proteases"/>
    <property type="match status" value="1"/>
</dbReference>
<dbReference type="AlphaFoldDB" id="A0A8J2WN54"/>
<dbReference type="OrthoDB" id="546450at2759"/>
<dbReference type="InterPro" id="IPR018114">
    <property type="entry name" value="TRYPSIN_HIS"/>
</dbReference>
<organism evidence="3 4">
    <name type="scientific">Daphnia galeata</name>
    <dbReference type="NCBI Taxonomy" id="27404"/>
    <lineage>
        <taxon>Eukaryota</taxon>
        <taxon>Metazoa</taxon>
        <taxon>Ecdysozoa</taxon>
        <taxon>Arthropoda</taxon>
        <taxon>Crustacea</taxon>
        <taxon>Branchiopoda</taxon>
        <taxon>Diplostraca</taxon>
        <taxon>Cladocera</taxon>
        <taxon>Anomopoda</taxon>
        <taxon>Daphniidae</taxon>
        <taxon>Daphnia</taxon>
    </lineage>
</organism>
<proteinExistence type="predicted"/>
<dbReference type="InterPro" id="IPR001254">
    <property type="entry name" value="Trypsin_dom"/>
</dbReference>
<dbReference type="GO" id="GO:0004252">
    <property type="term" value="F:serine-type endopeptidase activity"/>
    <property type="evidence" value="ECO:0007669"/>
    <property type="project" value="InterPro"/>
</dbReference>
<evidence type="ECO:0000313" key="4">
    <source>
        <dbReference type="Proteomes" id="UP000789390"/>
    </source>
</evidence>
<keyword evidence="4" id="KW-1185">Reference proteome</keyword>
<protein>
    <recommendedName>
        <fullName evidence="2">Peptidase S1 domain-containing protein</fullName>
    </recommendedName>
</protein>
<dbReference type="PANTHER" id="PTHR24252">
    <property type="entry name" value="ACROSIN-RELATED"/>
    <property type="match status" value="1"/>
</dbReference>
<sequence length="618" mass="68433">MSNYKAARQIHLFTATLSIDHQLKKSTDNKTPKNILKETPYSDHLLFQSTTQRRNLSARDVLFSQLPEKQGLAMTQVHHLTAAFLAVILLLCSGPVSARVYQTDDAIIVEAENVGAREGRSAKDEAEADFPFPFPFGEQSDIFPAENAGQSSNFPSSTFLASEKSCFTTEGKLGSCTSVRSCYPKFKLPELSNLETWVIGTRGTCHYVEKDGRQVYGVCCSKQVSNTNGVVIGSLYGTVPTVPVNPDTGLPQPNFPWWLYYPMSSWDVSRLTVELGMHILKPTSDAQVSKKVRRVTRHKGFDSRTLGPYVGHPTQANRNKQKDTLAPTLGVSVVGKTSQRVILQFQLPGIFLNKKYCRTSMIQIQPLAVVVFAANLLLLSSNAVHGRVYHTDDAIIVEAEDPTNKYNAEFKFPFSVEGNFFKTNGSSNDVDQSTNLTNSSLVMIIEQLSSNVTTTTTTTPTKTTTVMTTTTKPFIDEDTVYVESSCGVGPAKTLTIDEQRIVGGTEAVKNSWPGIVALKKNGTFICGGSLISRNKILTAAHCVATISQRDVKLLTVELGIHSLHPLNSTDVTTKKVRRMTRHRRFNPRTFVRCARPEYPGVFIRVASFLNWIRRNMRS</sequence>
<dbReference type="PROSITE" id="PS50240">
    <property type="entry name" value="TRYPSIN_DOM"/>
    <property type="match status" value="1"/>
</dbReference>
<reference evidence="3" key="1">
    <citation type="submission" date="2021-11" db="EMBL/GenBank/DDBJ databases">
        <authorList>
            <person name="Schell T."/>
        </authorList>
    </citation>
    <scope>NUCLEOTIDE SEQUENCE</scope>
    <source>
        <strain evidence="3">M5</strain>
    </source>
</reference>